<feature type="region of interest" description="Disordered" evidence="4">
    <location>
        <begin position="130"/>
        <end position="150"/>
    </location>
</feature>
<dbReference type="PROSITE" id="PS50082">
    <property type="entry name" value="WD_REPEATS_2"/>
    <property type="match status" value="3"/>
</dbReference>
<feature type="region of interest" description="Disordered" evidence="4">
    <location>
        <begin position="614"/>
        <end position="709"/>
    </location>
</feature>
<dbReference type="SMART" id="SM00320">
    <property type="entry name" value="WD40"/>
    <property type="match status" value="7"/>
</dbReference>
<dbReference type="InterPro" id="IPR001680">
    <property type="entry name" value="WD40_rpt"/>
</dbReference>
<dbReference type="InterPro" id="IPR036322">
    <property type="entry name" value="WD40_repeat_dom_sf"/>
</dbReference>
<feature type="compositionally biased region" description="Low complexity" evidence="4">
    <location>
        <begin position="141"/>
        <end position="150"/>
    </location>
</feature>
<dbReference type="PANTHER" id="PTHR19855">
    <property type="entry name" value="WD40 REPEAT PROTEIN 12, 37"/>
    <property type="match status" value="1"/>
</dbReference>
<keyword evidence="5" id="KW-0732">Signal</keyword>
<comment type="caution">
    <text evidence="7">The sequence shown here is derived from an EMBL/GenBank/DDBJ whole genome shotgun (WGS) entry which is preliminary data.</text>
</comment>
<sequence length="709" mass="77658">MRVSLQHACAGNPNWAMGSGHRPRNVAWMMMMMMMMIAVEQNFVLAKRWSPEDGVRIVCRVVRGEVRRSPSGELNLKAASQLMALGCHEASKTAYGAADAAWNDTGSVPPPPPSSSLGVPPFSYQSIGVTRGRQNKGGGNSASPGASGSKNSKDLALSLAVAAARCVLLELPPALILEIFTHLDARELAVVSCVCTVFKRLSSDSHGWKDFYCERWGLPAPSSRGGAYLALPGKHWRELYMAREATSKAMMGRFTMDMLHGHTSGVRCVRILPAANLICSVGYDQTVRLWNMEEGLPVSCSRSLGDTLRAIAVDSNLLAVAGTESVVRLWHANPENPYLFDVAGNPAYPNTRGNETLLYGHTGPLTCLALDGSNIYSGGWDMSIKVWDRSRLKCTQTWRHRDWVWALVQQGRRVFSTAGSDVYTWDVETGKLLRLRTGVHSGQAYAVQGTRSGHIVFTGGEDGGVRMFDDRISKRRSALTDFSDDCNDGVKEAIASWTPHSSAVYSLAFEDPWLVTASGDGSLAMMDVRQIMKRAAGTGKHTSLVGASARWRRSGHYIVSKEGETAQRWLSGFHKSACTVDIGGDRVVSAGEEKTVRIWDFSQALEIERRVQASRSNQFEHRMRRKNVSSTVEQKGKHAELTTNGSRKNGSHRSGKDGHNGKEKGQKVKDHRPVLAMGRSGTKSQSHRGPVEEINRTRARYVDSVSVPS</sequence>
<evidence type="ECO:0000256" key="5">
    <source>
        <dbReference type="SAM" id="SignalP"/>
    </source>
</evidence>
<dbReference type="SUPFAM" id="SSF50978">
    <property type="entry name" value="WD40 repeat-like"/>
    <property type="match status" value="1"/>
</dbReference>
<evidence type="ECO:0000256" key="4">
    <source>
        <dbReference type="SAM" id="MobiDB-lite"/>
    </source>
</evidence>
<dbReference type="InterPro" id="IPR015943">
    <property type="entry name" value="WD40/YVTN_repeat-like_dom_sf"/>
</dbReference>
<evidence type="ECO:0000313" key="7">
    <source>
        <dbReference type="EMBL" id="OAE29978.1"/>
    </source>
</evidence>
<protein>
    <recommendedName>
        <fullName evidence="6">F-box domain-containing protein</fullName>
    </recommendedName>
</protein>
<proteinExistence type="predicted"/>
<feature type="repeat" description="WD" evidence="3">
    <location>
        <begin position="358"/>
        <end position="397"/>
    </location>
</feature>
<feature type="compositionally biased region" description="Basic and acidic residues" evidence="4">
    <location>
        <begin position="654"/>
        <end position="673"/>
    </location>
</feature>
<dbReference type="Proteomes" id="UP000077202">
    <property type="component" value="Unassembled WGS sequence"/>
</dbReference>
<feature type="chain" id="PRO_5008052424" description="F-box domain-containing protein" evidence="5">
    <location>
        <begin position="47"/>
        <end position="709"/>
    </location>
</feature>
<feature type="repeat" description="WD" evidence="3">
    <location>
        <begin position="584"/>
        <end position="609"/>
    </location>
</feature>
<dbReference type="InterPro" id="IPR001810">
    <property type="entry name" value="F-box_dom"/>
</dbReference>
<feature type="domain" description="F-box" evidence="6">
    <location>
        <begin position="165"/>
        <end position="211"/>
    </location>
</feature>
<dbReference type="PROSITE" id="PS50181">
    <property type="entry name" value="FBOX"/>
    <property type="match status" value="1"/>
</dbReference>
<dbReference type="AlphaFoldDB" id="A0A176WA07"/>
<gene>
    <name evidence="7" type="ORF">AXG93_669s1270</name>
</gene>
<dbReference type="Gene3D" id="2.130.10.10">
    <property type="entry name" value="YVTN repeat-like/Quinoprotein amine dehydrogenase"/>
    <property type="match status" value="2"/>
</dbReference>
<name>A0A176WA07_MARPO</name>
<dbReference type="PANTHER" id="PTHR19855:SF19">
    <property type="entry name" value="OS04G0619700 PROTEIN"/>
    <property type="match status" value="1"/>
</dbReference>
<evidence type="ECO:0000259" key="6">
    <source>
        <dbReference type="PROSITE" id="PS50181"/>
    </source>
</evidence>
<evidence type="ECO:0000256" key="2">
    <source>
        <dbReference type="ARBA" id="ARBA00022737"/>
    </source>
</evidence>
<dbReference type="SUPFAM" id="SSF81383">
    <property type="entry name" value="F-box domain"/>
    <property type="match status" value="1"/>
</dbReference>
<evidence type="ECO:0000313" key="8">
    <source>
        <dbReference type="Proteomes" id="UP000077202"/>
    </source>
</evidence>
<evidence type="ECO:0000256" key="1">
    <source>
        <dbReference type="ARBA" id="ARBA00022574"/>
    </source>
</evidence>
<organism evidence="7 8">
    <name type="scientific">Marchantia polymorpha subsp. ruderalis</name>
    <dbReference type="NCBI Taxonomy" id="1480154"/>
    <lineage>
        <taxon>Eukaryota</taxon>
        <taxon>Viridiplantae</taxon>
        <taxon>Streptophyta</taxon>
        <taxon>Embryophyta</taxon>
        <taxon>Marchantiophyta</taxon>
        <taxon>Marchantiopsida</taxon>
        <taxon>Marchantiidae</taxon>
        <taxon>Marchantiales</taxon>
        <taxon>Marchantiaceae</taxon>
        <taxon>Marchantia</taxon>
    </lineage>
</organism>
<dbReference type="Pfam" id="PF12937">
    <property type="entry name" value="F-box-like"/>
    <property type="match status" value="1"/>
</dbReference>
<dbReference type="Pfam" id="PF00400">
    <property type="entry name" value="WD40"/>
    <property type="match status" value="3"/>
</dbReference>
<feature type="repeat" description="WD" evidence="3">
    <location>
        <begin position="259"/>
        <end position="300"/>
    </location>
</feature>
<accession>A0A176WA07</accession>
<keyword evidence="2" id="KW-0677">Repeat</keyword>
<keyword evidence="1 3" id="KW-0853">WD repeat</keyword>
<dbReference type="InterPro" id="IPR019775">
    <property type="entry name" value="WD40_repeat_CS"/>
</dbReference>
<reference evidence="7" key="1">
    <citation type="submission" date="2016-03" db="EMBL/GenBank/DDBJ databases">
        <title>Mechanisms controlling the formation of the plant cell surface in tip-growing cells are functionally conserved among land plants.</title>
        <authorList>
            <person name="Honkanen S."/>
            <person name="Jones V.A."/>
            <person name="Morieri G."/>
            <person name="Champion C."/>
            <person name="Hetherington A.J."/>
            <person name="Kelly S."/>
            <person name="Saint-Marcoux D."/>
            <person name="Proust H."/>
            <person name="Prescott H."/>
            <person name="Dolan L."/>
        </authorList>
    </citation>
    <scope>NUCLEOTIDE SEQUENCE [LARGE SCALE GENOMIC DNA]</scope>
    <source>
        <tissue evidence="7">Whole gametophyte</tissue>
    </source>
</reference>
<keyword evidence="8" id="KW-1185">Reference proteome</keyword>
<evidence type="ECO:0000256" key="3">
    <source>
        <dbReference type="PROSITE-ProRule" id="PRU00221"/>
    </source>
</evidence>
<dbReference type="InterPro" id="IPR036047">
    <property type="entry name" value="F-box-like_dom_sf"/>
</dbReference>
<dbReference type="PROSITE" id="PS00678">
    <property type="entry name" value="WD_REPEATS_1"/>
    <property type="match status" value="1"/>
</dbReference>
<feature type="signal peptide" evidence="5">
    <location>
        <begin position="1"/>
        <end position="46"/>
    </location>
</feature>
<dbReference type="PROSITE" id="PS50294">
    <property type="entry name" value="WD_REPEATS_REGION"/>
    <property type="match status" value="2"/>
</dbReference>
<dbReference type="EMBL" id="LVLJ01001379">
    <property type="protein sequence ID" value="OAE29978.1"/>
    <property type="molecule type" value="Genomic_DNA"/>
</dbReference>
<dbReference type="SMART" id="SM00256">
    <property type="entry name" value="FBOX"/>
    <property type="match status" value="1"/>
</dbReference>
<dbReference type="Gene3D" id="1.20.1280.50">
    <property type="match status" value="1"/>
</dbReference>